<name>A0AAN7PDN4_9COLE</name>
<protein>
    <recommendedName>
        <fullName evidence="2">F-box domain-containing protein</fullName>
    </recommendedName>
</protein>
<reference evidence="4" key="1">
    <citation type="submission" date="2023-01" db="EMBL/GenBank/DDBJ databases">
        <title>Key to firefly adult light organ development and bioluminescence: homeobox transcription factors regulate luciferase expression and transportation to peroxisome.</title>
        <authorList>
            <person name="Fu X."/>
        </authorList>
    </citation>
    <scope>NUCLEOTIDE SEQUENCE [LARGE SCALE GENOMIC DNA]</scope>
</reference>
<proteinExistence type="predicted"/>
<dbReference type="Gene3D" id="1.20.1280.50">
    <property type="match status" value="1"/>
</dbReference>
<dbReference type="SMART" id="SM00320">
    <property type="entry name" value="WD40"/>
    <property type="match status" value="5"/>
</dbReference>
<dbReference type="SMART" id="SM00256">
    <property type="entry name" value="FBOX"/>
    <property type="match status" value="1"/>
</dbReference>
<keyword evidence="1" id="KW-0853">WD repeat</keyword>
<evidence type="ECO:0000256" key="1">
    <source>
        <dbReference type="PROSITE-ProRule" id="PRU00221"/>
    </source>
</evidence>
<comment type="caution">
    <text evidence="3">The sequence shown here is derived from an EMBL/GenBank/DDBJ whole genome shotgun (WGS) entry which is preliminary data.</text>
</comment>
<dbReference type="Pfam" id="PF12937">
    <property type="entry name" value="F-box-like"/>
    <property type="match status" value="1"/>
</dbReference>
<dbReference type="InterPro" id="IPR001810">
    <property type="entry name" value="F-box_dom"/>
</dbReference>
<accession>A0AAN7PDN4</accession>
<dbReference type="GO" id="GO:0031146">
    <property type="term" value="P:SCF-dependent proteasomal ubiquitin-dependent protein catabolic process"/>
    <property type="evidence" value="ECO:0007669"/>
    <property type="project" value="TreeGrafter"/>
</dbReference>
<dbReference type="EMBL" id="JARPUR010000002">
    <property type="protein sequence ID" value="KAK4882803.1"/>
    <property type="molecule type" value="Genomic_DNA"/>
</dbReference>
<evidence type="ECO:0000259" key="2">
    <source>
        <dbReference type="PROSITE" id="PS50181"/>
    </source>
</evidence>
<dbReference type="Gene3D" id="2.130.10.10">
    <property type="entry name" value="YVTN repeat-like/Quinoprotein amine dehydrogenase"/>
    <property type="match status" value="1"/>
</dbReference>
<dbReference type="PANTHER" id="PTHR14381">
    <property type="entry name" value="DACTYLIN"/>
    <property type="match status" value="1"/>
</dbReference>
<organism evidence="3 4">
    <name type="scientific">Aquatica leii</name>
    <dbReference type="NCBI Taxonomy" id="1421715"/>
    <lineage>
        <taxon>Eukaryota</taxon>
        <taxon>Metazoa</taxon>
        <taxon>Ecdysozoa</taxon>
        <taxon>Arthropoda</taxon>
        <taxon>Hexapoda</taxon>
        <taxon>Insecta</taxon>
        <taxon>Pterygota</taxon>
        <taxon>Neoptera</taxon>
        <taxon>Endopterygota</taxon>
        <taxon>Coleoptera</taxon>
        <taxon>Polyphaga</taxon>
        <taxon>Elateriformia</taxon>
        <taxon>Elateroidea</taxon>
        <taxon>Lampyridae</taxon>
        <taxon>Luciolinae</taxon>
        <taxon>Aquatica</taxon>
    </lineage>
</organism>
<dbReference type="InterPro" id="IPR052301">
    <property type="entry name" value="SCF_F-box/WD-repeat"/>
</dbReference>
<evidence type="ECO:0000313" key="4">
    <source>
        <dbReference type="Proteomes" id="UP001353858"/>
    </source>
</evidence>
<dbReference type="InterPro" id="IPR036047">
    <property type="entry name" value="F-box-like_dom_sf"/>
</dbReference>
<dbReference type="SUPFAM" id="SSF81383">
    <property type="entry name" value="F-box domain"/>
    <property type="match status" value="1"/>
</dbReference>
<dbReference type="PANTHER" id="PTHR14381:SF1">
    <property type="entry name" value="F-BOX_WD REPEAT-CONTAINING PROTEIN 4"/>
    <property type="match status" value="1"/>
</dbReference>
<dbReference type="PROSITE" id="PS50181">
    <property type="entry name" value="FBOX"/>
    <property type="match status" value="1"/>
</dbReference>
<dbReference type="Proteomes" id="UP001353858">
    <property type="component" value="Unassembled WGS sequence"/>
</dbReference>
<dbReference type="InterPro" id="IPR001680">
    <property type="entry name" value="WD40_rpt"/>
</dbReference>
<evidence type="ECO:0000313" key="3">
    <source>
        <dbReference type="EMBL" id="KAK4882803.1"/>
    </source>
</evidence>
<feature type="domain" description="F-box" evidence="2">
    <location>
        <begin position="1"/>
        <end position="46"/>
    </location>
</feature>
<dbReference type="CDD" id="cd09917">
    <property type="entry name" value="F-box_SF"/>
    <property type="match status" value="1"/>
</dbReference>
<feature type="repeat" description="WD" evidence="1">
    <location>
        <begin position="175"/>
        <end position="208"/>
    </location>
</feature>
<dbReference type="PROSITE" id="PS50082">
    <property type="entry name" value="WD_REPEATS_2"/>
    <property type="match status" value="1"/>
</dbReference>
<dbReference type="InterPro" id="IPR015943">
    <property type="entry name" value="WD40/YVTN_repeat-like_dom_sf"/>
</dbReference>
<dbReference type="Pfam" id="PF00400">
    <property type="entry name" value="WD40"/>
    <property type="match status" value="2"/>
</dbReference>
<dbReference type="SUPFAM" id="SSF50978">
    <property type="entry name" value="WD40 repeat-like"/>
    <property type="match status" value="1"/>
</dbReference>
<keyword evidence="4" id="KW-1185">Reference proteome</keyword>
<dbReference type="InterPro" id="IPR036322">
    <property type="entry name" value="WD40_repeat_dom_sf"/>
</dbReference>
<dbReference type="GO" id="GO:0019005">
    <property type="term" value="C:SCF ubiquitin ligase complex"/>
    <property type="evidence" value="ECO:0007669"/>
    <property type="project" value="TreeGrafter"/>
</dbReference>
<gene>
    <name evidence="3" type="ORF">RN001_006122</name>
</gene>
<dbReference type="AlphaFoldDB" id="A0AAN7PDN4"/>
<sequence length="405" mass="47126">MELTELSTEILIKIFEYCSIPDLCRLEQTCKRFNEIIKKTTTLGNTDPLLCTNQILKSMRNRSCQLLSLKEKYRISGNWRDGLYKENVIIREGRTHIPHFILTKENMWYSKGNKIFIYKRNNKNYIDTKNNVQVIRAAKKSEICYFQVKKNCLISGHWDGSIYIWRSTSDNLFIANAHTSDLHTIDIKDDIFVSGCKDGNIKLWHLKSKLELPYIPYQSVCIGDRIWSSSFSEKFDILAIGTAGYNRIAPVHVLDLNRFTVISQFGNNFAKGSGVLNLKWETPHLLLSCGYDKYIRCWDTRLGKCVQAWLDPFYSTVFCFDTDNLCTLVTGAQSHGRVVLWDKRSPRYVQTYFMETCKRLLRSSPIYRLSFDACLLFTATDYNLHVLDFSVTEGVPRDYSMHHFC</sequence>